<dbReference type="EMBL" id="LIAE01007396">
    <property type="protein sequence ID" value="PAV79592.1"/>
    <property type="molecule type" value="Genomic_DNA"/>
</dbReference>
<sequence length="223" mass="25686">MKMHNKSTECCNRPNIFGKCQDTEERTKIAWCKSRLSKEVEKEIREEMERDRQRKEMERLAEEEGRRRAQEEQELAAQAETEDELPEESKEDFCSGSGNSSEGGPPRRRTDSSEANSPFPSDYTKSGDEQEVQNKDEQMEDTATSLEPEIREEDKEEIKEEDKAEVAEVKPEEPPIFSLPTPNVLRHPYSVSTIPIEDLESRSDLEEDLAQATPTQMDSKEEL</sequence>
<dbReference type="AlphaFoldDB" id="A0A2A2L0B4"/>
<comment type="caution">
    <text evidence="2">The sequence shown here is derived from an EMBL/GenBank/DDBJ whole genome shotgun (WGS) entry which is preliminary data.</text>
</comment>
<gene>
    <name evidence="2" type="ORF">WR25_23995</name>
</gene>
<evidence type="ECO:0000313" key="2">
    <source>
        <dbReference type="EMBL" id="PAV79592.1"/>
    </source>
</evidence>
<feature type="compositionally biased region" description="Basic and acidic residues" evidence="1">
    <location>
        <begin position="40"/>
        <end position="71"/>
    </location>
</feature>
<organism evidence="2 3">
    <name type="scientific">Diploscapter pachys</name>
    <dbReference type="NCBI Taxonomy" id="2018661"/>
    <lineage>
        <taxon>Eukaryota</taxon>
        <taxon>Metazoa</taxon>
        <taxon>Ecdysozoa</taxon>
        <taxon>Nematoda</taxon>
        <taxon>Chromadorea</taxon>
        <taxon>Rhabditida</taxon>
        <taxon>Rhabditina</taxon>
        <taxon>Rhabditomorpha</taxon>
        <taxon>Rhabditoidea</taxon>
        <taxon>Rhabditidae</taxon>
        <taxon>Diploscapter</taxon>
    </lineage>
</organism>
<reference evidence="2 3" key="1">
    <citation type="journal article" date="2017" name="Curr. Biol.">
        <title>Genome architecture and evolution of a unichromosomal asexual nematode.</title>
        <authorList>
            <person name="Fradin H."/>
            <person name="Zegar C."/>
            <person name="Gutwein M."/>
            <person name="Lucas J."/>
            <person name="Kovtun M."/>
            <person name="Corcoran D."/>
            <person name="Baugh L.R."/>
            <person name="Kiontke K."/>
            <person name="Gunsalus K."/>
            <person name="Fitch D.H."/>
            <person name="Piano F."/>
        </authorList>
    </citation>
    <scope>NUCLEOTIDE SEQUENCE [LARGE SCALE GENOMIC DNA]</scope>
    <source>
        <strain evidence="2">PF1309</strain>
    </source>
</reference>
<keyword evidence="3" id="KW-1185">Reference proteome</keyword>
<protein>
    <submittedName>
        <fullName evidence="2">Uncharacterized protein</fullName>
    </submittedName>
</protein>
<accession>A0A2A2L0B4</accession>
<feature type="region of interest" description="Disordered" evidence="1">
    <location>
        <begin position="40"/>
        <end position="223"/>
    </location>
</feature>
<dbReference type="Proteomes" id="UP000218231">
    <property type="component" value="Unassembled WGS sequence"/>
</dbReference>
<feature type="compositionally biased region" description="Basic and acidic residues" evidence="1">
    <location>
        <begin position="148"/>
        <end position="173"/>
    </location>
</feature>
<feature type="compositionally biased region" description="Basic and acidic residues" evidence="1">
    <location>
        <begin position="125"/>
        <end position="137"/>
    </location>
</feature>
<proteinExistence type="predicted"/>
<name>A0A2A2L0B4_9BILA</name>
<evidence type="ECO:0000256" key="1">
    <source>
        <dbReference type="SAM" id="MobiDB-lite"/>
    </source>
</evidence>
<feature type="compositionally biased region" description="Low complexity" evidence="1">
    <location>
        <begin position="95"/>
        <end position="104"/>
    </location>
</feature>
<evidence type="ECO:0000313" key="3">
    <source>
        <dbReference type="Proteomes" id="UP000218231"/>
    </source>
</evidence>